<sequence length="219" mass="24955">MKHTNVDALSRNPVGEAKDDDDFCEEIRDIGTGQGDSVAMAGDMFSVQCGRQSEWLGMRRQSGGIKQHDGCCFGINHWRWFETHQLCMLEVLTDEESDSLEEGSEAAGGNEVQNLESSRGKQILRKGETRYYDRRQQLELVLAAQGLLDDHEISNAKSGNEEACGDNSSQIDIWEDAVWCERWEVTALFAGFERRAFMKQRREKRPLFFGDLLRKLKGR</sequence>
<dbReference type="EMBL" id="OZ019900">
    <property type="protein sequence ID" value="CAK9235295.1"/>
    <property type="molecule type" value="Genomic_DNA"/>
</dbReference>
<evidence type="ECO:0000256" key="1">
    <source>
        <dbReference type="SAM" id="MobiDB-lite"/>
    </source>
</evidence>
<accession>A0ABP0V1H1</accession>
<name>A0ABP0V1H1_9BRYO</name>
<dbReference type="Proteomes" id="UP001497512">
    <property type="component" value="Chromosome 8"/>
</dbReference>
<gene>
    <name evidence="2" type="ORF">CSSPTR1EN2_LOCUS22645</name>
</gene>
<feature type="region of interest" description="Disordered" evidence="1">
    <location>
        <begin position="98"/>
        <end position="119"/>
    </location>
</feature>
<protein>
    <submittedName>
        <fullName evidence="2">Uncharacterized protein</fullName>
    </submittedName>
</protein>
<feature type="region of interest" description="Disordered" evidence="1">
    <location>
        <begin position="1"/>
        <end position="20"/>
    </location>
</feature>
<proteinExistence type="predicted"/>
<evidence type="ECO:0000313" key="3">
    <source>
        <dbReference type="Proteomes" id="UP001497512"/>
    </source>
</evidence>
<organism evidence="2 3">
    <name type="scientific">Sphagnum troendelagicum</name>
    <dbReference type="NCBI Taxonomy" id="128251"/>
    <lineage>
        <taxon>Eukaryota</taxon>
        <taxon>Viridiplantae</taxon>
        <taxon>Streptophyta</taxon>
        <taxon>Embryophyta</taxon>
        <taxon>Bryophyta</taxon>
        <taxon>Sphagnophytina</taxon>
        <taxon>Sphagnopsida</taxon>
        <taxon>Sphagnales</taxon>
        <taxon>Sphagnaceae</taxon>
        <taxon>Sphagnum</taxon>
    </lineage>
</organism>
<keyword evidence="3" id="KW-1185">Reference proteome</keyword>
<evidence type="ECO:0000313" key="2">
    <source>
        <dbReference type="EMBL" id="CAK9235295.1"/>
    </source>
</evidence>
<reference evidence="2" key="1">
    <citation type="submission" date="2024-02" db="EMBL/GenBank/DDBJ databases">
        <authorList>
            <consortium name="ELIXIR-Norway"/>
            <consortium name="Elixir Norway"/>
        </authorList>
    </citation>
    <scope>NUCLEOTIDE SEQUENCE</scope>
</reference>